<dbReference type="Gene3D" id="3.10.450.50">
    <property type="match status" value="1"/>
</dbReference>
<sequence>MKESKRLVMEWFSKWSSGDFTNLPISANFSHTSPFGTIEGKQGYIDLVAANKDKFLGYTFSIIDGVYEQDKACVRYKAVQGDFELEVSEWYYFKEASIDKIVAYYHIGDIREDRKLQP</sequence>
<name>A0A1I6SHT1_9FLAO</name>
<dbReference type="OrthoDB" id="1442537at2"/>
<gene>
    <name evidence="1" type="ORF">SAMN04487906_1623</name>
</gene>
<dbReference type="InterPro" id="IPR032710">
    <property type="entry name" value="NTF2-like_dom_sf"/>
</dbReference>
<evidence type="ECO:0000313" key="1">
    <source>
        <dbReference type="EMBL" id="SFS76525.1"/>
    </source>
</evidence>
<reference evidence="1 2" key="1">
    <citation type="submission" date="2016-10" db="EMBL/GenBank/DDBJ databases">
        <authorList>
            <person name="de Groot N.N."/>
        </authorList>
    </citation>
    <scope>NUCLEOTIDE SEQUENCE [LARGE SCALE GENOMIC DNA]</scope>
    <source>
        <strain evidence="1 2">CGMCC 1.6114</strain>
    </source>
</reference>
<accession>A0A1I6SHT1</accession>
<evidence type="ECO:0008006" key="3">
    <source>
        <dbReference type="Google" id="ProtNLM"/>
    </source>
</evidence>
<organism evidence="1 2">
    <name type="scientific">Zhouia amylolytica</name>
    <dbReference type="NCBI Taxonomy" id="376730"/>
    <lineage>
        <taxon>Bacteria</taxon>
        <taxon>Pseudomonadati</taxon>
        <taxon>Bacteroidota</taxon>
        <taxon>Flavobacteriia</taxon>
        <taxon>Flavobacteriales</taxon>
        <taxon>Flavobacteriaceae</taxon>
        <taxon>Zhouia</taxon>
    </lineage>
</organism>
<dbReference type="EMBL" id="FPAG01000004">
    <property type="protein sequence ID" value="SFS76525.1"/>
    <property type="molecule type" value="Genomic_DNA"/>
</dbReference>
<proteinExistence type="predicted"/>
<dbReference type="Proteomes" id="UP000183209">
    <property type="component" value="Unassembled WGS sequence"/>
</dbReference>
<dbReference type="RefSeq" id="WP_074978123.1">
    <property type="nucleotide sequence ID" value="NZ_FPAG01000004.1"/>
</dbReference>
<dbReference type="AlphaFoldDB" id="A0A1I6SHT1"/>
<evidence type="ECO:0000313" key="2">
    <source>
        <dbReference type="Proteomes" id="UP000183209"/>
    </source>
</evidence>
<protein>
    <recommendedName>
        <fullName evidence="3">SnoaL-like domain-containing protein</fullName>
    </recommendedName>
</protein>
<dbReference type="SUPFAM" id="SSF54427">
    <property type="entry name" value="NTF2-like"/>
    <property type="match status" value="1"/>
</dbReference>